<evidence type="ECO:0000256" key="2">
    <source>
        <dbReference type="ARBA" id="ARBA00011469"/>
    </source>
</evidence>
<protein>
    <recommendedName>
        <fullName evidence="15">Glutathione import ATP-binding protein GsiA</fullName>
        <ecNumber evidence="14">7.4.2.10</ecNumber>
    </recommendedName>
</protein>
<dbReference type="InterPro" id="IPR050319">
    <property type="entry name" value="ABC_transp_ATP-bind"/>
</dbReference>
<comment type="function">
    <text evidence="12">Part of the ABC transporter complex GsiABCD involved in glutathione import. Responsible for energy coupling to the transport system.</text>
</comment>
<dbReference type="SUPFAM" id="SSF52540">
    <property type="entry name" value="P-loop containing nucleoside triphosphate hydrolases"/>
    <property type="match status" value="2"/>
</dbReference>
<dbReference type="InterPro" id="IPR003439">
    <property type="entry name" value="ABC_transporter-like_ATP-bd"/>
</dbReference>
<evidence type="ECO:0000256" key="16">
    <source>
        <dbReference type="ARBA" id="ARBA00047640"/>
    </source>
</evidence>
<evidence type="ECO:0000256" key="15">
    <source>
        <dbReference type="ARBA" id="ARBA00041187"/>
    </source>
</evidence>
<evidence type="ECO:0000256" key="10">
    <source>
        <dbReference type="ARBA" id="ARBA00022967"/>
    </source>
</evidence>
<dbReference type="NCBIfam" id="NF008453">
    <property type="entry name" value="PRK11308.1"/>
    <property type="match status" value="2"/>
</dbReference>
<dbReference type="SMART" id="SM00382">
    <property type="entry name" value="AAA"/>
    <property type="match status" value="2"/>
</dbReference>
<dbReference type="GO" id="GO:0015833">
    <property type="term" value="P:peptide transport"/>
    <property type="evidence" value="ECO:0007669"/>
    <property type="project" value="InterPro"/>
</dbReference>
<evidence type="ECO:0000256" key="6">
    <source>
        <dbReference type="ARBA" id="ARBA00022737"/>
    </source>
</evidence>
<reference evidence="19" key="1">
    <citation type="submission" date="2016-10" db="EMBL/GenBank/DDBJ databases">
        <authorList>
            <person name="de Groot N.N."/>
        </authorList>
    </citation>
    <scope>NUCLEOTIDE SEQUENCE [LARGE SCALE GENOMIC DNA]</scope>
    <source>
        <strain evidence="19">DSM25559</strain>
    </source>
</reference>
<dbReference type="CDD" id="cd03257">
    <property type="entry name" value="ABC_NikE_OppD_transporters"/>
    <property type="match status" value="2"/>
</dbReference>
<proteinExistence type="inferred from homology"/>
<comment type="catalytic activity">
    <reaction evidence="16">
        <text>glutathione(out) + ATP + H2O = glutathione(in) + ADP + phosphate + H(+)</text>
        <dbReference type="Rhea" id="RHEA:29791"/>
        <dbReference type="ChEBI" id="CHEBI:15377"/>
        <dbReference type="ChEBI" id="CHEBI:15378"/>
        <dbReference type="ChEBI" id="CHEBI:30616"/>
        <dbReference type="ChEBI" id="CHEBI:43474"/>
        <dbReference type="ChEBI" id="CHEBI:57925"/>
        <dbReference type="ChEBI" id="CHEBI:456216"/>
        <dbReference type="EC" id="7.4.2.10"/>
    </reaction>
</comment>
<dbReference type="GO" id="GO:0005886">
    <property type="term" value="C:plasma membrane"/>
    <property type="evidence" value="ECO:0007669"/>
    <property type="project" value="UniProtKB-SubCell"/>
</dbReference>
<comment type="subcellular location">
    <subcellularLocation>
        <location evidence="1">Cell inner membrane</location>
        <topology evidence="1">Peripheral membrane protein</topology>
    </subcellularLocation>
</comment>
<comment type="subunit">
    <text evidence="2">The complex is composed of two ATP-binding proteins (GsiA), two transmembrane proteins (GsiC and GsiD) and a solute-binding protein (GsiB).</text>
</comment>
<dbReference type="GO" id="GO:0016887">
    <property type="term" value="F:ATP hydrolysis activity"/>
    <property type="evidence" value="ECO:0007669"/>
    <property type="project" value="InterPro"/>
</dbReference>
<evidence type="ECO:0000313" key="19">
    <source>
        <dbReference type="EMBL" id="SCX33141.1"/>
    </source>
</evidence>
<dbReference type="EMBL" id="FMUE01000012">
    <property type="protein sequence ID" value="SCX33141.1"/>
    <property type="molecule type" value="Genomic_DNA"/>
</dbReference>
<dbReference type="Proteomes" id="UP000187891">
    <property type="component" value="Unassembled WGS sequence"/>
</dbReference>
<keyword evidence="6" id="KW-0677">Repeat</keyword>
<dbReference type="NCBIfam" id="NF007739">
    <property type="entry name" value="PRK10419.1"/>
    <property type="match status" value="2"/>
</dbReference>
<keyword evidence="5" id="KW-0997">Cell inner membrane</keyword>
<evidence type="ECO:0000256" key="8">
    <source>
        <dbReference type="ARBA" id="ARBA00022801"/>
    </source>
</evidence>
<evidence type="ECO:0000259" key="17">
    <source>
        <dbReference type="PROSITE" id="PS50893"/>
    </source>
</evidence>
<dbReference type="Pfam" id="PF00005">
    <property type="entry name" value="ABC_tran"/>
    <property type="match status" value="2"/>
</dbReference>
<reference evidence="18" key="3">
    <citation type="journal article" date="2023" name="Phytobiomes J">
        <title>Deciphering the key players within the bacterial microbiota associated with aerial crown gall tumors on rhododendron: Insights into the gallobiome.</title>
        <authorList>
            <person name="Kuzmanovic N."/>
            <person name="Nesme J."/>
            <person name="Wolf J."/>
            <person name="Neumann-Schaal M."/>
            <person name="Petersen J."/>
            <person name="Fernandez-Gnecco G."/>
            <person name="Sproeer C."/>
            <person name="Bunk B."/>
            <person name="Overmann J."/>
            <person name="Sorensen S.J."/>
            <person name="Idczak E."/>
            <person name="Smalla K."/>
        </authorList>
    </citation>
    <scope>NUCLEOTIDE SEQUENCE</scope>
    <source>
        <strain evidence="18">Rho-11.1</strain>
    </source>
</reference>
<keyword evidence="10" id="KW-1278">Translocase</keyword>
<dbReference type="Gene3D" id="3.40.50.300">
    <property type="entry name" value="P-loop containing nucleotide triphosphate hydrolases"/>
    <property type="match status" value="2"/>
</dbReference>
<evidence type="ECO:0000313" key="18">
    <source>
        <dbReference type="EMBL" id="MDX8302169.1"/>
    </source>
</evidence>
<name>A0A1R3U7D2_9HYPH</name>
<dbReference type="PANTHER" id="PTHR43776:SF15">
    <property type="entry name" value="GLUTATHIONE IMPORT ATP-BINDING PROTEIN GSIA"/>
    <property type="match status" value="1"/>
</dbReference>
<evidence type="ECO:0000256" key="11">
    <source>
        <dbReference type="ARBA" id="ARBA00023136"/>
    </source>
</evidence>
<dbReference type="STRING" id="1907666.DSM25559_4105"/>
<evidence type="ECO:0000256" key="7">
    <source>
        <dbReference type="ARBA" id="ARBA00022741"/>
    </source>
</evidence>
<evidence type="ECO:0000313" key="20">
    <source>
        <dbReference type="Proteomes" id="UP000187891"/>
    </source>
</evidence>
<dbReference type="AlphaFoldDB" id="A0A1R3U7D2"/>
<dbReference type="GO" id="GO:0055085">
    <property type="term" value="P:transmembrane transport"/>
    <property type="evidence" value="ECO:0007669"/>
    <property type="project" value="UniProtKB-ARBA"/>
</dbReference>
<evidence type="ECO:0000256" key="3">
    <source>
        <dbReference type="ARBA" id="ARBA00022448"/>
    </source>
</evidence>
<keyword evidence="11" id="KW-0472">Membrane</keyword>
<evidence type="ECO:0000256" key="1">
    <source>
        <dbReference type="ARBA" id="ARBA00004417"/>
    </source>
</evidence>
<keyword evidence="8 19" id="KW-0378">Hydrolase</keyword>
<dbReference type="EMBL" id="JAVRAF010000002">
    <property type="protein sequence ID" value="MDX8302169.1"/>
    <property type="molecule type" value="Genomic_DNA"/>
</dbReference>
<reference evidence="20" key="2">
    <citation type="submission" date="2016-10" db="EMBL/GenBank/DDBJ databases">
        <authorList>
            <person name="Wibberg D."/>
        </authorList>
    </citation>
    <scope>NUCLEOTIDE SEQUENCE [LARGE SCALE GENOMIC DNA]</scope>
</reference>
<dbReference type="Pfam" id="PF08352">
    <property type="entry name" value="oligo_HPY"/>
    <property type="match status" value="2"/>
</dbReference>
<gene>
    <name evidence="19" type="primary">gsiA_21</name>
    <name evidence="19" type="ORF">DSM25559_4105</name>
    <name evidence="18" type="ORF">RMR22_07920</name>
</gene>
<dbReference type="PROSITE" id="PS00211">
    <property type="entry name" value="ABC_TRANSPORTER_1"/>
    <property type="match status" value="2"/>
</dbReference>
<evidence type="ECO:0000256" key="9">
    <source>
        <dbReference type="ARBA" id="ARBA00022840"/>
    </source>
</evidence>
<dbReference type="InterPro" id="IPR003593">
    <property type="entry name" value="AAA+_ATPase"/>
</dbReference>
<dbReference type="RefSeq" id="WP_077122172.1">
    <property type="nucleotide sequence ID" value="NZ_CP192782.1"/>
</dbReference>
<dbReference type="FunFam" id="3.40.50.300:FF:000016">
    <property type="entry name" value="Oligopeptide ABC transporter ATP-binding component"/>
    <property type="match status" value="2"/>
</dbReference>
<dbReference type="PANTHER" id="PTHR43776">
    <property type="entry name" value="TRANSPORT ATP-BINDING PROTEIN"/>
    <property type="match status" value="1"/>
</dbReference>
<dbReference type="InterPro" id="IPR017871">
    <property type="entry name" value="ABC_transporter-like_CS"/>
</dbReference>
<feature type="domain" description="ABC transporter" evidence="17">
    <location>
        <begin position="7"/>
        <end position="263"/>
    </location>
</feature>
<keyword evidence="3" id="KW-0813">Transport</keyword>
<evidence type="ECO:0000256" key="13">
    <source>
        <dbReference type="ARBA" id="ARBA00038416"/>
    </source>
</evidence>
<dbReference type="InterPro" id="IPR013563">
    <property type="entry name" value="Oligopep_ABC_C"/>
</dbReference>
<accession>A0A1R3U7D2</accession>
<sequence length="598" mass="65311">MTVTPLLDVQNLRIRFETSNGKVIAVEDLSFSVQTGECVAIVGESGSGKSVTAMSILGLTTFNGGHIDHGALHFQRRDGNVADLASLSETALEQIRGDEIAMIFQEPMTSLNPVFTIGEQIAEVVRQHRKVSSAEATARALELLRRVRIPEAETRYGQYPHELSGGMRQRVVIAMALACSPRLLIADEPTTALDVTIQAQILDLLQELAKQSGMALLFITHDMGVVAQIADRVVVMRHGRKVEENRTEKLFSAPAETYTRQLLNAVPKLGSMAAFSGPRQFGDTTPDRAEAPAKVKPLLKVNDLVTRFPVRKGALQRHVANVHAVEGVSFELGQGETLALVGESGCGKSTTGRSILRLVEPSSGKVELAGENILGLTGDKLRARRRDMQIVFQDPYAALDPRLTAFDQVAEPLVIHKVDHGSGLRDRVVSLMERVGLSADHLERYPHEFSGGQRQRLCIARALTLSPKIIVADEPVSALDVSIQAQVVNLMIELQQELGLSYLFISHDMAVVERISHRVAVMCMGQIVEIGPRAEIFSNPQHAYTRALLSAVPNPDPGRRRMANIPLNVLASPVHAVGHVPEVAIYQQISESHRVLIN</sequence>
<organism evidence="19 20">
    <name type="scientific">Agrobacterium rosae</name>
    <dbReference type="NCBI Taxonomy" id="1972867"/>
    <lineage>
        <taxon>Bacteria</taxon>
        <taxon>Pseudomonadati</taxon>
        <taxon>Pseudomonadota</taxon>
        <taxon>Alphaproteobacteria</taxon>
        <taxon>Hyphomicrobiales</taxon>
        <taxon>Rhizobiaceae</taxon>
        <taxon>Rhizobium/Agrobacterium group</taxon>
        <taxon>Agrobacterium</taxon>
    </lineage>
</organism>
<dbReference type="PROSITE" id="PS50893">
    <property type="entry name" value="ABC_TRANSPORTER_2"/>
    <property type="match status" value="2"/>
</dbReference>
<keyword evidence="4" id="KW-1003">Cell membrane</keyword>
<feature type="domain" description="ABC transporter" evidence="17">
    <location>
        <begin position="299"/>
        <end position="549"/>
    </location>
</feature>
<keyword evidence="9 19" id="KW-0067">ATP-binding</keyword>
<evidence type="ECO:0000256" key="14">
    <source>
        <dbReference type="ARBA" id="ARBA00039050"/>
    </source>
</evidence>
<dbReference type="GO" id="GO:0005524">
    <property type="term" value="F:ATP binding"/>
    <property type="evidence" value="ECO:0007669"/>
    <property type="project" value="UniProtKB-KW"/>
</dbReference>
<evidence type="ECO:0000256" key="5">
    <source>
        <dbReference type="ARBA" id="ARBA00022519"/>
    </source>
</evidence>
<dbReference type="EC" id="7.4.2.10" evidence="14"/>
<evidence type="ECO:0000256" key="12">
    <source>
        <dbReference type="ARBA" id="ARBA00037530"/>
    </source>
</evidence>
<evidence type="ECO:0000256" key="4">
    <source>
        <dbReference type="ARBA" id="ARBA00022475"/>
    </source>
</evidence>
<dbReference type="InterPro" id="IPR027417">
    <property type="entry name" value="P-loop_NTPase"/>
</dbReference>
<comment type="similarity">
    <text evidence="13">Belongs to the ABC transporter superfamily. Glutathione importer (TC 3.A.1.5.11) family.</text>
</comment>
<keyword evidence="7" id="KW-0547">Nucleotide-binding</keyword>